<dbReference type="Proteomes" id="UP000003448">
    <property type="component" value="Unassembled WGS sequence"/>
</dbReference>
<dbReference type="AlphaFoldDB" id="I0L654"/>
<evidence type="ECO:0000313" key="2">
    <source>
        <dbReference type="EMBL" id="CCH19301.1"/>
    </source>
</evidence>
<dbReference type="EMBL" id="CAIE01000033">
    <property type="protein sequence ID" value="CCH19301.1"/>
    <property type="molecule type" value="Genomic_DNA"/>
</dbReference>
<accession>I0L654</accession>
<protein>
    <submittedName>
        <fullName evidence="2">Uncharacterized protein</fullName>
    </submittedName>
</protein>
<evidence type="ECO:0000313" key="3">
    <source>
        <dbReference type="Proteomes" id="UP000003448"/>
    </source>
</evidence>
<organism evidence="2 3">
    <name type="scientific">Micromonospora lupini str. Lupac 08</name>
    <dbReference type="NCBI Taxonomy" id="1150864"/>
    <lineage>
        <taxon>Bacteria</taxon>
        <taxon>Bacillati</taxon>
        <taxon>Actinomycetota</taxon>
        <taxon>Actinomycetes</taxon>
        <taxon>Micromonosporales</taxon>
        <taxon>Micromonosporaceae</taxon>
        <taxon>Micromonospora</taxon>
    </lineage>
</organism>
<gene>
    <name evidence="2" type="ORF">MILUP08_44219</name>
</gene>
<proteinExistence type="predicted"/>
<reference evidence="3" key="1">
    <citation type="journal article" date="2012" name="J. Bacteriol.">
        <title>Genome Sequence of Micromonospora lupini Lupac 08, Isolated from Root Nodules of Lupinus angustifolius.</title>
        <authorList>
            <person name="Alonso-Vega P."/>
            <person name="Normand P."/>
            <person name="Bacigalupe R."/>
            <person name="Pujic P."/>
            <person name="Lajus A."/>
            <person name="Vallenet D."/>
            <person name="Carro L."/>
            <person name="Coll P."/>
            <person name="Trujillo M.E."/>
        </authorList>
    </citation>
    <scope>NUCLEOTIDE SEQUENCE [LARGE SCALE GENOMIC DNA]</scope>
    <source>
        <strain evidence="3">Lupac 08</strain>
    </source>
</reference>
<evidence type="ECO:0000256" key="1">
    <source>
        <dbReference type="SAM" id="MobiDB-lite"/>
    </source>
</evidence>
<feature type="region of interest" description="Disordered" evidence="1">
    <location>
        <begin position="34"/>
        <end position="58"/>
    </location>
</feature>
<keyword evidence="3" id="KW-1185">Reference proteome</keyword>
<name>I0L654_9ACTN</name>
<dbReference type="STRING" id="1150864.MILUP08_44219"/>
<comment type="caution">
    <text evidence="2">The sequence shown here is derived from an EMBL/GenBank/DDBJ whole genome shotgun (WGS) entry which is preliminary data.</text>
</comment>
<sequence>MARHGRVARQRRVGGRRRRWQVWFGAFGADAVNESAAHRRREQAEPSRPHAPRPRPPVRLSVRLSACPPVRLSACPSVCPPVRPSVRLSACPSVCRSVRPHDPPAPTARPLAMS</sequence>
<feature type="region of interest" description="Disordered" evidence="1">
    <location>
        <begin position="94"/>
        <end position="114"/>
    </location>
</feature>